<reference evidence="2" key="1">
    <citation type="submission" date="2018-11" db="EMBL/GenBank/DDBJ databases">
        <authorList>
            <consortium name="Pathogen Informatics"/>
        </authorList>
    </citation>
    <scope>NUCLEOTIDE SEQUENCE</scope>
</reference>
<dbReference type="AlphaFoldDB" id="A0A3S5AK66"/>
<feature type="region of interest" description="Disordered" evidence="1">
    <location>
        <begin position="97"/>
        <end position="147"/>
    </location>
</feature>
<comment type="caution">
    <text evidence="2">The sequence shown here is derived from an EMBL/GenBank/DDBJ whole genome shotgun (WGS) entry which is preliminary data.</text>
</comment>
<gene>
    <name evidence="2" type="ORF">PXEA_LOCUS19293</name>
</gene>
<evidence type="ECO:0000313" key="2">
    <source>
        <dbReference type="EMBL" id="VEL25853.1"/>
    </source>
</evidence>
<name>A0A3S5AK66_9PLAT</name>
<proteinExistence type="predicted"/>
<organism evidence="2 3">
    <name type="scientific">Protopolystoma xenopodis</name>
    <dbReference type="NCBI Taxonomy" id="117903"/>
    <lineage>
        <taxon>Eukaryota</taxon>
        <taxon>Metazoa</taxon>
        <taxon>Spiralia</taxon>
        <taxon>Lophotrochozoa</taxon>
        <taxon>Platyhelminthes</taxon>
        <taxon>Monogenea</taxon>
        <taxon>Polyopisthocotylea</taxon>
        <taxon>Polystomatidea</taxon>
        <taxon>Polystomatidae</taxon>
        <taxon>Protopolystoma</taxon>
    </lineage>
</organism>
<feature type="non-terminal residue" evidence="2">
    <location>
        <position position="1"/>
    </location>
</feature>
<dbReference type="EMBL" id="CAAALY010076638">
    <property type="protein sequence ID" value="VEL25853.1"/>
    <property type="molecule type" value="Genomic_DNA"/>
</dbReference>
<evidence type="ECO:0000256" key="1">
    <source>
        <dbReference type="SAM" id="MobiDB-lite"/>
    </source>
</evidence>
<accession>A0A3S5AK66</accession>
<keyword evidence="3" id="KW-1185">Reference proteome</keyword>
<evidence type="ECO:0000313" key="3">
    <source>
        <dbReference type="Proteomes" id="UP000784294"/>
    </source>
</evidence>
<protein>
    <submittedName>
        <fullName evidence="2">Uncharacterized protein</fullName>
    </submittedName>
</protein>
<sequence>FGACNIIFHSFNLIQNSTPTSSAQVLSPFKPSSQANGALIHGNMLLQREEIRNRKLGLHIPNVPNLISQCHENNPSIIGSSVSIPIVQPQNVRIPFQPQGLSNQPPHCSSHPLTPSSFPSPLPLPVLTPVHSVKEDNQPSPRTSDLEEHVDDTIEKYKGIAAWQNWCPKGQLISDQAGSQ</sequence>
<dbReference type="Proteomes" id="UP000784294">
    <property type="component" value="Unassembled WGS sequence"/>
</dbReference>